<accession>A0A0F9ME70</accession>
<evidence type="ECO:0000313" key="1">
    <source>
        <dbReference type="EMBL" id="KKM97626.1"/>
    </source>
</evidence>
<comment type="caution">
    <text evidence="1">The sequence shown here is derived from an EMBL/GenBank/DDBJ whole genome shotgun (WGS) entry which is preliminary data.</text>
</comment>
<reference evidence="1" key="1">
    <citation type="journal article" date="2015" name="Nature">
        <title>Complex archaea that bridge the gap between prokaryotes and eukaryotes.</title>
        <authorList>
            <person name="Spang A."/>
            <person name="Saw J.H."/>
            <person name="Jorgensen S.L."/>
            <person name="Zaremba-Niedzwiedzka K."/>
            <person name="Martijn J."/>
            <person name="Lind A.E."/>
            <person name="van Eijk R."/>
            <person name="Schleper C."/>
            <person name="Guy L."/>
            <person name="Ettema T.J."/>
        </authorList>
    </citation>
    <scope>NUCLEOTIDE SEQUENCE</scope>
</reference>
<proteinExistence type="predicted"/>
<organism evidence="1">
    <name type="scientific">marine sediment metagenome</name>
    <dbReference type="NCBI Taxonomy" id="412755"/>
    <lineage>
        <taxon>unclassified sequences</taxon>
        <taxon>metagenomes</taxon>
        <taxon>ecological metagenomes</taxon>
    </lineage>
</organism>
<name>A0A0F9ME70_9ZZZZ</name>
<dbReference type="EMBL" id="LAZR01005724">
    <property type="protein sequence ID" value="KKM97626.1"/>
    <property type="molecule type" value="Genomic_DNA"/>
</dbReference>
<dbReference type="AlphaFoldDB" id="A0A0F9ME70"/>
<sequence>MWFAVADAYKNWYDIPEKEVLESLDSSKYYILNRKE</sequence>
<gene>
    <name evidence="1" type="ORF">LCGC14_1166070</name>
</gene>
<protein>
    <submittedName>
        <fullName evidence="1">Uncharacterized protein</fullName>
    </submittedName>
</protein>